<dbReference type="InterPro" id="IPR045155">
    <property type="entry name" value="Beta-lactam_cat"/>
</dbReference>
<evidence type="ECO:0000313" key="4">
    <source>
        <dbReference type="Proteomes" id="UP000254492"/>
    </source>
</evidence>
<comment type="caution">
    <text evidence="3">The sequence shown here is derived from an EMBL/GenBank/DDBJ whole genome shotgun (WGS) entry which is preliminary data.</text>
</comment>
<dbReference type="EMBL" id="QRAY01000008">
    <property type="protein sequence ID" value="RDS59554.1"/>
    <property type="molecule type" value="Genomic_DNA"/>
</dbReference>
<sequence length="296" mass="33140">MNNKNMRGLRSREENPKKKKMKWLSIAIAVIVTIGVIAIVWPHHEEIMRTITPKKTQVNYKKNLSQSWQKTLKEENANVDVAVYDKKHDRTITLRQSNQDTFSTASIVKVSVLATLLSKHESTNDPLTDNQKTLATAMIEQSDNDATTNLLYQMGGYTAPNDLFATLSMNDSEMDASAWGNSTTTAPDQVTLLRNLFYSSDTLNDDSRQYAKELMSHVESNQSWGITGGVPSDAETSVKNGWLPLDDGWVVNSIGHVKNKQADYVIAVLTNGDETEEDGIKLIEKLSKQAYRELSK</sequence>
<dbReference type="SUPFAM" id="SSF56601">
    <property type="entry name" value="beta-lactamase/transpeptidase-like"/>
    <property type="match status" value="1"/>
</dbReference>
<keyword evidence="1" id="KW-0472">Membrane</keyword>
<evidence type="ECO:0000259" key="2">
    <source>
        <dbReference type="Pfam" id="PF13354"/>
    </source>
</evidence>
<evidence type="ECO:0000313" key="3">
    <source>
        <dbReference type="EMBL" id="RDS59554.1"/>
    </source>
</evidence>
<dbReference type="PANTHER" id="PTHR35333:SF3">
    <property type="entry name" value="BETA-LACTAMASE-TYPE TRANSPEPTIDASE FOLD CONTAINING PROTEIN"/>
    <property type="match status" value="1"/>
</dbReference>
<dbReference type="InterPro" id="IPR012338">
    <property type="entry name" value="Beta-lactam/transpept-like"/>
</dbReference>
<feature type="domain" description="Beta-lactamase class A catalytic" evidence="2">
    <location>
        <begin position="132"/>
        <end position="270"/>
    </location>
</feature>
<feature type="transmembrane region" description="Helical" evidence="1">
    <location>
        <begin position="21"/>
        <end position="41"/>
    </location>
</feature>
<evidence type="ECO:0000256" key="1">
    <source>
        <dbReference type="SAM" id="Phobius"/>
    </source>
</evidence>
<proteinExistence type="predicted"/>
<dbReference type="PANTHER" id="PTHR35333">
    <property type="entry name" value="BETA-LACTAMASE"/>
    <property type="match status" value="1"/>
</dbReference>
<dbReference type="Pfam" id="PF13354">
    <property type="entry name" value="Beta-lactamase2"/>
    <property type="match status" value="1"/>
</dbReference>
<gene>
    <name evidence="3" type="ORF">DWV05_05575</name>
</gene>
<dbReference type="RefSeq" id="WP_115471057.1">
    <property type="nucleotide sequence ID" value="NZ_JAAXPK010000007.1"/>
</dbReference>
<keyword evidence="1" id="KW-0812">Transmembrane</keyword>
<dbReference type="InterPro" id="IPR000871">
    <property type="entry name" value="Beta-lactam_class-A"/>
</dbReference>
<dbReference type="Gene3D" id="3.40.710.10">
    <property type="entry name" value="DD-peptidase/beta-lactamase superfamily"/>
    <property type="match status" value="1"/>
</dbReference>
<protein>
    <submittedName>
        <fullName evidence="3">Penicillin-binding protein</fullName>
    </submittedName>
</protein>
<organism evidence="3 4">
    <name type="scientific">Weissella thailandensis</name>
    <dbReference type="NCBI Taxonomy" id="89061"/>
    <lineage>
        <taxon>Bacteria</taxon>
        <taxon>Bacillati</taxon>
        <taxon>Bacillota</taxon>
        <taxon>Bacilli</taxon>
        <taxon>Lactobacillales</taxon>
        <taxon>Lactobacillaceae</taxon>
        <taxon>Weissella</taxon>
    </lineage>
</organism>
<accession>A0ABX9I4C9</accession>
<keyword evidence="4" id="KW-1185">Reference proteome</keyword>
<keyword evidence="1" id="KW-1133">Transmembrane helix</keyword>
<name>A0ABX9I4C9_9LACO</name>
<reference evidence="3 4" key="1">
    <citation type="submission" date="2018-07" db="EMBL/GenBank/DDBJ databases">
        <title>Genome-based reclassification of Weissella jogaejeotgali as Weissella thailandensis.</title>
        <authorList>
            <person name="Chun J."/>
            <person name="Kim B.-Y."/>
            <person name="Kwak M.-J."/>
        </authorList>
    </citation>
    <scope>NUCLEOTIDE SEQUENCE [LARGE SCALE GENOMIC DNA]</scope>
    <source>
        <strain evidence="3 4">KCTC 3751</strain>
    </source>
</reference>
<dbReference type="Proteomes" id="UP000254492">
    <property type="component" value="Unassembled WGS sequence"/>
</dbReference>